<feature type="region of interest" description="Disordered" evidence="1">
    <location>
        <begin position="697"/>
        <end position="1426"/>
    </location>
</feature>
<dbReference type="RefSeq" id="WP_066591182.1">
    <property type="nucleotide sequence ID" value="NZ_CAJTBZ010000018.1"/>
</dbReference>
<evidence type="ECO:0000313" key="3">
    <source>
        <dbReference type="Proteomes" id="UP000214610"/>
    </source>
</evidence>
<feature type="compositionally biased region" description="Polar residues" evidence="1">
    <location>
        <begin position="1638"/>
        <end position="1657"/>
    </location>
</feature>
<feature type="compositionally biased region" description="Low complexity" evidence="1">
    <location>
        <begin position="1145"/>
        <end position="1164"/>
    </location>
</feature>
<keyword evidence="3" id="KW-1185">Reference proteome</keyword>
<feature type="compositionally biased region" description="Low complexity" evidence="1">
    <location>
        <begin position="1200"/>
        <end position="1211"/>
    </location>
</feature>
<name>A0A227KTC7_9BURK</name>
<sequence length="1792" mass="193795">MLSPSTSQHIHAADFVRPRPFSEFVQKNKDRLNALKRNWPYGSKFSEVLHVVREVQAHHQRLPLHEASDYDREEGAMHSALDLANEALVLLKGIPVHMDLPLVKREEQKERVFFSIVLCALFSNIADGDVRYRIDGFDADDNRTTKTPCLPLARFFEKDHVRVRLWKKTEPDFHLYQSYASRILHEAGKKVLDKIPDHEFSSLYGFVCAFVENRMKDAQSLDPILFDCLLRAKKKISDRNHLLNSGYLDDRTAPTLKRELSLILSELFKNEWSIDTGGALRNSMVLFHAGKVYLRYPEAFSHIEERLDSRWADSHIPINPKKILSYMTKSRMVEQESNSLMIKLKFVEEPELPVQKTKAVTVQADAVALSNPSQYLAEGTKTREYHDQDRVKNNLSRLIKEKIEYGENGLSVLEAETCVAEYVISSNDSSGKQTERSKGFSKLFDAIFPALKRDADAKSKINKDSEPKSPAELAVIKAKRSRKDSLVNQKTEEIKTQLSDENVYPYADKKAAATKPAPVAQASTRSEETDVVPSSPKKPSRDAAMFSTEQDSITGESSNAPDNRPIEINTSEAAGISLSNRLKGFGRSFTSKLQGVIASIKKVKIFEFSKEASLSVPTGDNVSAEDDVYYVSPTEAASKDKVSSTEEIKVASAEPTVHEAPENSSETKASPVSMKEAEPLKQETVSIGASSIANLSEKAELSQPLTETEKNFSSEEDSVHSTQEQTGSLGSQKSLEPKSPETSTAGQENSASADSLEPSKESLTSLVATEVSSAESSVEDHSKSSNTPASTVEEATEQTVRKQSDQPSQNKAKTEEIRPKAEVLPSELSKSSASSKDVSPKGAISSEFKEEQKENVKAAKASKDVKPVSGSCSLEGSAKTANNNGVQDSSGSSPNNKQSKEQTAQLKTSSTKEKNSNKLSSEAKKSSKQENTKQVPTTGATTKNSSPNKSAKTNKAENATKAQSQVKSVSAKSVSNKKADSVIASGQASHKLNSNTKNQTVNAHGASAQKKSETQMTGAKDSKPSQDVANKKNSEKATSSTAKSKPISSEGTNSEGQTRTDIRNEAVKQHNKEKAAAARKENKRVNDILAVAGKPKAELQGLTPITGAKKSKSESVAASSASNGASKQKKTESQLSSSTKKNQPKASSSKTSVSSEKGKVSTSTVKKKAGEEKITSGGKDLSSQKLSTQKKTIKTSSPEKSSPQKTPTQKPTTEEKATENSPTGSHSPQKSSSAKKTNASQKVANQVSPSSLSPAENLSSQQESSPEQKPSSKEHLLSRETVSAESASPSPASCTSSPTIPAGDRAPTQKKESPTQEGASTENISPGEEVSPEKQSSPAKRILTSTSLPSEDEPALVEPVPTAFINSNKEEKKTSAEEKTLKETTLGEKDPEKPLAEKSAAKKIAEEKTPSQENSSPEVLPTSLEGNSTVGEVLLLLSPLFKEKHTAGVGLPISSEEAKLLSPSYLLSPSLEESSRAGEQEEVCNTQTQKEEKPSSRTDIVSDKNVVKKKFICPQVTELQLPSKPLLLCAPASVSIAEQKCAVDSQEADVESDSDKISLEEGLAQLFSMDVKDFFSEDSEAKANLSRPAKRQSSSPAVAKAIKEFISDPNNPLVAKGAQFIYSVSDDEISDDAELRSNHSAKATSSKVQPGSTSGSNKLPEGACKVKHPSAKTSVAPTLGDQCVITRTHMFGSSSAGREYQSGILTIRADVVKLTNPENKEPDKQHTGKKTRAQKINEAQLATIRGQAKKEVKGKAQKPGRKNSKKSEPPAPLPSKISHLGVSLFVSRFGLK</sequence>
<accession>A0A227KTC7</accession>
<dbReference type="GeneID" id="78363314"/>
<organism evidence="2 3">
    <name type="scientific">Turicimonas muris</name>
    <dbReference type="NCBI Taxonomy" id="1796652"/>
    <lineage>
        <taxon>Bacteria</taxon>
        <taxon>Pseudomonadati</taxon>
        <taxon>Pseudomonadota</taxon>
        <taxon>Betaproteobacteria</taxon>
        <taxon>Burkholderiales</taxon>
        <taxon>Sutterellaceae</taxon>
        <taxon>Turicimonas</taxon>
    </lineage>
</organism>
<feature type="compositionally biased region" description="Polar residues" evidence="1">
    <location>
        <begin position="547"/>
        <end position="561"/>
    </location>
</feature>
<feature type="compositionally biased region" description="Low complexity" evidence="1">
    <location>
        <begin position="1259"/>
        <end position="1269"/>
    </location>
</feature>
<feature type="compositionally biased region" description="Basic residues" evidence="1">
    <location>
        <begin position="1755"/>
        <end position="1764"/>
    </location>
</feature>
<feature type="compositionally biased region" description="Basic and acidic residues" evidence="1">
    <location>
        <begin position="1368"/>
        <end position="1410"/>
    </location>
</feature>
<feature type="compositionally biased region" description="Low complexity" evidence="1">
    <location>
        <begin position="1114"/>
        <end position="1126"/>
    </location>
</feature>
<feature type="region of interest" description="Disordered" evidence="1">
    <location>
        <begin position="1469"/>
        <end position="1499"/>
    </location>
</feature>
<feature type="compositionally biased region" description="Basic and acidic residues" evidence="1">
    <location>
        <begin position="707"/>
        <end position="719"/>
    </location>
</feature>
<feature type="compositionally biased region" description="Basic and acidic residues" evidence="1">
    <location>
        <begin position="1489"/>
        <end position="1499"/>
    </location>
</feature>
<feature type="compositionally biased region" description="Low complexity" evidence="1">
    <location>
        <begin position="765"/>
        <end position="776"/>
    </location>
</feature>
<gene>
    <name evidence="2" type="ORF">ADH67_02095</name>
</gene>
<evidence type="ECO:0000313" key="2">
    <source>
        <dbReference type="EMBL" id="OXE51107.1"/>
    </source>
</evidence>
<evidence type="ECO:0000256" key="1">
    <source>
        <dbReference type="SAM" id="MobiDB-lite"/>
    </source>
</evidence>
<feature type="compositionally biased region" description="Polar residues" evidence="1">
    <location>
        <begin position="1315"/>
        <end position="1324"/>
    </location>
</feature>
<feature type="compositionally biased region" description="Low complexity" evidence="1">
    <location>
        <begin position="826"/>
        <end position="841"/>
    </location>
</feature>
<feature type="compositionally biased region" description="Basic and acidic residues" evidence="1">
    <location>
        <begin position="847"/>
        <end position="866"/>
    </location>
</feature>
<feature type="compositionally biased region" description="Basic and acidic residues" evidence="1">
    <location>
        <begin position="910"/>
        <end position="931"/>
    </location>
</feature>
<feature type="compositionally biased region" description="Low complexity" evidence="1">
    <location>
        <begin position="1036"/>
        <end position="1050"/>
    </location>
</feature>
<feature type="region of interest" description="Disordered" evidence="1">
    <location>
        <begin position="1637"/>
        <end position="1675"/>
    </location>
</feature>
<feature type="compositionally biased region" description="Polar residues" evidence="1">
    <location>
        <begin position="932"/>
        <end position="947"/>
    </location>
</feature>
<feature type="compositionally biased region" description="Polar residues" evidence="1">
    <location>
        <begin position="720"/>
        <end position="753"/>
    </location>
</feature>
<feature type="compositionally biased region" description="Low complexity" evidence="1">
    <location>
        <begin position="948"/>
        <end position="976"/>
    </location>
</feature>
<reference evidence="3" key="1">
    <citation type="submission" date="2017-05" db="EMBL/GenBank/DDBJ databases">
        <title>Improved OligoMM genomes.</title>
        <authorList>
            <person name="Garzetti D."/>
        </authorList>
    </citation>
    <scope>NUCLEOTIDE SEQUENCE [LARGE SCALE GENOMIC DNA]</scope>
    <source>
        <strain evidence="3">YL45</strain>
    </source>
</reference>
<feature type="compositionally biased region" description="Basic and acidic residues" evidence="1">
    <location>
        <begin position="1058"/>
        <end position="1086"/>
    </location>
</feature>
<feature type="compositionally biased region" description="Polar residues" evidence="1">
    <location>
        <begin position="1181"/>
        <end position="1199"/>
    </location>
</feature>
<dbReference type="EMBL" id="NHMP01000001">
    <property type="protein sequence ID" value="OXE51107.1"/>
    <property type="molecule type" value="Genomic_DNA"/>
</dbReference>
<comment type="caution">
    <text evidence="2">The sequence shown here is derived from an EMBL/GenBank/DDBJ whole genome shotgun (WGS) entry which is preliminary data.</text>
</comment>
<feature type="compositionally biased region" description="Polar residues" evidence="1">
    <location>
        <begin position="1333"/>
        <end position="1349"/>
    </location>
</feature>
<feature type="compositionally biased region" description="Polar residues" evidence="1">
    <location>
        <begin position="870"/>
        <end position="905"/>
    </location>
</feature>
<feature type="compositionally biased region" description="Low complexity" evidence="1">
    <location>
        <begin position="513"/>
        <end position="522"/>
    </location>
</feature>
<feature type="compositionally biased region" description="Polar residues" evidence="1">
    <location>
        <begin position="1219"/>
        <end position="1258"/>
    </location>
</feature>
<feature type="compositionally biased region" description="Polar residues" evidence="1">
    <location>
        <begin position="984"/>
        <end position="1002"/>
    </location>
</feature>
<feature type="compositionally biased region" description="Basic and acidic residues" evidence="1">
    <location>
        <begin position="1020"/>
        <end position="1035"/>
    </location>
</feature>
<feature type="region of interest" description="Disordered" evidence="1">
    <location>
        <begin position="1743"/>
        <end position="1777"/>
    </location>
</feature>
<proteinExistence type="predicted"/>
<feature type="compositionally biased region" description="Basic and acidic residues" evidence="1">
    <location>
        <begin position="637"/>
        <end position="649"/>
    </location>
</feature>
<feature type="compositionally biased region" description="Basic and acidic residues" evidence="1">
    <location>
        <begin position="812"/>
        <end position="821"/>
    </location>
</feature>
<protein>
    <submittedName>
        <fullName evidence="2">Uncharacterized protein</fullName>
    </submittedName>
</protein>
<feature type="region of interest" description="Disordered" evidence="1">
    <location>
        <begin position="510"/>
        <end position="566"/>
    </location>
</feature>
<feature type="compositionally biased region" description="Low complexity" evidence="1">
    <location>
        <begin position="1283"/>
        <end position="1302"/>
    </location>
</feature>
<dbReference type="Proteomes" id="UP000214610">
    <property type="component" value="Unassembled WGS sequence"/>
</dbReference>
<feature type="region of interest" description="Disordered" evidence="1">
    <location>
        <begin position="634"/>
        <end position="685"/>
    </location>
</feature>